<gene>
    <name evidence="2" type="primary">ABSGL_14074.1 scaffold 14385</name>
</gene>
<sequence length="93" mass="10397">MHVGLSNTQLLVGGDRNDPWCETQRQDSHAIYKGQEFDIFDPHMNGPSYERDRITQDGDSNKRTPIAGQKASRMDLGSASPGDCFSTQYVVYS</sequence>
<reference evidence="2" key="1">
    <citation type="submission" date="2016-04" db="EMBL/GenBank/DDBJ databases">
        <authorList>
            <person name="Evans L.H."/>
            <person name="Alamgir A."/>
            <person name="Owens N."/>
            <person name="Weber N.D."/>
            <person name="Virtaneva K."/>
            <person name="Barbian K."/>
            <person name="Babar A."/>
            <person name="Rosenke K."/>
        </authorList>
    </citation>
    <scope>NUCLEOTIDE SEQUENCE [LARGE SCALE GENOMIC DNA]</scope>
    <source>
        <strain evidence="2">CBS 101.48</strain>
    </source>
</reference>
<name>A0A163MT53_ABSGL</name>
<dbReference type="Proteomes" id="UP000078561">
    <property type="component" value="Unassembled WGS sequence"/>
</dbReference>
<evidence type="ECO:0000313" key="3">
    <source>
        <dbReference type="Proteomes" id="UP000078561"/>
    </source>
</evidence>
<evidence type="ECO:0000313" key="2">
    <source>
        <dbReference type="EMBL" id="SAM08411.1"/>
    </source>
</evidence>
<dbReference type="EMBL" id="LT554895">
    <property type="protein sequence ID" value="SAM08411.1"/>
    <property type="molecule type" value="Genomic_DNA"/>
</dbReference>
<protein>
    <submittedName>
        <fullName evidence="2">Uncharacterized protein</fullName>
    </submittedName>
</protein>
<accession>A0A163MT53</accession>
<proteinExistence type="predicted"/>
<dbReference type="AlphaFoldDB" id="A0A163MT53"/>
<keyword evidence="3" id="KW-1185">Reference proteome</keyword>
<feature type="compositionally biased region" description="Basic and acidic residues" evidence="1">
    <location>
        <begin position="49"/>
        <end position="62"/>
    </location>
</feature>
<dbReference type="InParanoid" id="A0A163MT53"/>
<organism evidence="2">
    <name type="scientific">Absidia glauca</name>
    <name type="common">Pin mould</name>
    <dbReference type="NCBI Taxonomy" id="4829"/>
    <lineage>
        <taxon>Eukaryota</taxon>
        <taxon>Fungi</taxon>
        <taxon>Fungi incertae sedis</taxon>
        <taxon>Mucoromycota</taxon>
        <taxon>Mucoromycotina</taxon>
        <taxon>Mucoromycetes</taxon>
        <taxon>Mucorales</taxon>
        <taxon>Cunninghamellaceae</taxon>
        <taxon>Absidia</taxon>
    </lineage>
</organism>
<evidence type="ECO:0000256" key="1">
    <source>
        <dbReference type="SAM" id="MobiDB-lite"/>
    </source>
</evidence>
<feature type="region of interest" description="Disordered" evidence="1">
    <location>
        <begin position="41"/>
        <end position="78"/>
    </location>
</feature>